<dbReference type="GO" id="GO:0006355">
    <property type="term" value="P:regulation of DNA-templated transcription"/>
    <property type="evidence" value="ECO:0007669"/>
    <property type="project" value="InterPro"/>
</dbReference>
<dbReference type="InterPro" id="IPR016032">
    <property type="entry name" value="Sig_transdc_resp-reg_C-effctor"/>
</dbReference>
<gene>
    <name evidence="1" type="ORF">J4573_48220</name>
</gene>
<dbReference type="RefSeq" id="WP_208263173.1">
    <property type="nucleotide sequence ID" value="NZ_JAGEOJ010000030.1"/>
</dbReference>
<dbReference type="SUPFAM" id="SSF46894">
    <property type="entry name" value="C-terminal effector domain of the bipartite response regulators"/>
    <property type="match status" value="1"/>
</dbReference>
<organism evidence="1 2">
    <name type="scientific">Actinomadura barringtoniae</name>
    <dbReference type="NCBI Taxonomy" id="1427535"/>
    <lineage>
        <taxon>Bacteria</taxon>
        <taxon>Bacillati</taxon>
        <taxon>Actinomycetota</taxon>
        <taxon>Actinomycetes</taxon>
        <taxon>Streptosporangiales</taxon>
        <taxon>Thermomonosporaceae</taxon>
        <taxon>Actinomadura</taxon>
    </lineage>
</organism>
<reference evidence="1" key="1">
    <citation type="submission" date="2021-03" db="EMBL/GenBank/DDBJ databases">
        <authorList>
            <person name="Kanchanasin P."/>
            <person name="Saeng-In P."/>
            <person name="Phongsopitanun W."/>
            <person name="Yuki M."/>
            <person name="Kudo T."/>
            <person name="Ohkuma M."/>
            <person name="Tanasupawat S."/>
        </authorList>
    </citation>
    <scope>NUCLEOTIDE SEQUENCE</scope>
    <source>
        <strain evidence="1">GKU 128</strain>
    </source>
</reference>
<sequence length="215" mass="23267">MADVIPVAMIGECMLVEGFRAWVGGVRDVDLVAAARTVDELLTDPAGSDGEPGVVLLDLFLRDRSDPAKNVRRLTERWDRVVVMGPANEREWTARTIQAGARGYVGKDQDLVTLAAAIRQVAGGDVAYPVESPHRTAPVRPSLSAREEAVLHAYASGLTLEAAARLVGVRAPTAKTYLQRVKSKYAEVGRPAQTKLELAERLRQDCPACHHGLAH</sequence>
<dbReference type="EMBL" id="JAGEOJ010000030">
    <property type="protein sequence ID" value="MBO2454946.1"/>
    <property type="molecule type" value="Genomic_DNA"/>
</dbReference>
<proteinExistence type="predicted"/>
<keyword evidence="2" id="KW-1185">Reference proteome</keyword>
<accession>A0A939PLE6</accession>
<dbReference type="InterPro" id="IPR011006">
    <property type="entry name" value="CheY-like_superfamily"/>
</dbReference>
<dbReference type="Proteomes" id="UP000669179">
    <property type="component" value="Unassembled WGS sequence"/>
</dbReference>
<dbReference type="GO" id="GO:0003677">
    <property type="term" value="F:DNA binding"/>
    <property type="evidence" value="ECO:0007669"/>
    <property type="project" value="InterPro"/>
</dbReference>
<dbReference type="PANTHER" id="PTHR45566">
    <property type="entry name" value="HTH-TYPE TRANSCRIPTIONAL REGULATOR YHJB-RELATED"/>
    <property type="match status" value="1"/>
</dbReference>
<dbReference type="AlphaFoldDB" id="A0A939PLE6"/>
<dbReference type="PANTHER" id="PTHR45566:SF2">
    <property type="entry name" value="NARL SUBFAMILY"/>
    <property type="match status" value="1"/>
</dbReference>
<name>A0A939PLE6_9ACTN</name>
<evidence type="ECO:0000313" key="1">
    <source>
        <dbReference type="EMBL" id="MBO2454946.1"/>
    </source>
</evidence>
<comment type="caution">
    <text evidence="1">The sequence shown here is derived from an EMBL/GenBank/DDBJ whole genome shotgun (WGS) entry which is preliminary data.</text>
</comment>
<protein>
    <submittedName>
        <fullName evidence="1">Response regulator transcription factor</fullName>
    </submittedName>
</protein>
<dbReference type="InterPro" id="IPR051015">
    <property type="entry name" value="EvgA-like"/>
</dbReference>
<dbReference type="Gene3D" id="3.40.50.2300">
    <property type="match status" value="1"/>
</dbReference>
<evidence type="ECO:0000313" key="2">
    <source>
        <dbReference type="Proteomes" id="UP000669179"/>
    </source>
</evidence>
<dbReference type="SUPFAM" id="SSF52172">
    <property type="entry name" value="CheY-like"/>
    <property type="match status" value="1"/>
</dbReference>